<dbReference type="PANTHER" id="PTHR31286">
    <property type="entry name" value="GLYCINE-RICH CELL WALL STRUCTURAL PROTEIN 1.8-LIKE"/>
    <property type="match status" value="1"/>
</dbReference>
<sequence length="304" mass="33344">MAEPIPDKVWVEVEDTEIAFWQPVELGKLPKFCSNCKIVGHSLTDCSIVMDAMAKQIQEDNGQGGNQGDNRNQRKKDNRRNKNGNPENEETQKENEVATSTNKEAATTSLPIVETTESTTKEATTASLSVVEIREATLVSLPVVETTEAVITSININLARCTQPENLVNVSNKFSMLQTLEDEQPELQVETREVIDGFIEQEVSAIEKVPTQPVVVSTMLSTNDDQSSGSTKVSEVRAQNTSKVIFSPAIATNEASAIKARLSELEANRQAMLKARDGSRSPTGRSKKIQKDLSPPKIRSKKSC</sequence>
<reference evidence="2 3" key="1">
    <citation type="submission" date="2020-06" db="EMBL/GenBank/DDBJ databases">
        <title>Transcriptomic and genomic resources for Thalictrum thalictroides and T. hernandezii: Facilitating candidate gene discovery in an emerging model plant lineage.</title>
        <authorList>
            <person name="Arias T."/>
            <person name="Riano-Pachon D.M."/>
            <person name="Di Stilio V.S."/>
        </authorList>
    </citation>
    <scope>NUCLEOTIDE SEQUENCE [LARGE SCALE GENOMIC DNA]</scope>
    <source>
        <strain evidence="3">cv. WT478/WT964</strain>
        <tissue evidence="2">Leaves</tissue>
    </source>
</reference>
<dbReference type="AlphaFoldDB" id="A0A7J6WES7"/>
<feature type="region of interest" description="Disordered" evidence="1">
    <location>
        <begin position="271"/>
        <end position="304"/>
    </location>
</feature>
<dbReference type="OrthoDB" id="1924068at2759"/>
<evidence type="ECO:0000313" key="2">
    <source>
        <dbReference type="EMBL" id="KAF5195387.1"/>
    </source>
</evidence>
<accession>A0A7J6WES7</accession>
<evidence type="ECO:0000313" key="3">
    <source>
        <dbReference type="Proteomes" id="UP000554482"/>
    </source>
</evidence>
<evidence type="ECO:0000256" key="1">
    <source>
        <dbReference type="SAM" id="MobiDB-lite"/>
    </source>
</evidence>
<keyword evidence="3" id="KW-1185">Reference proteome</keyword>
<feature type="region of interest" description="Disordered" evidence="1">
    <location>
        <begin position="59"/>
        <end position="124"/>
    </location>
</feature>
<feature type="compositionally biased region" description="Polar residues" evidence="1">
    <location>
        <begin position="97"/>
        <end position="110"/>
    </location>
</feature>
<gene>
    <name evidence="2" type="ORF">FRX31_015027</name>
</gene>
<name>A0A7J6WES7_THATH</name>
<proteinExistence type="predicted"/>
<comment type="caution">
    <text evidence="2">The sequence shown here is derived from an EMBL/GenBank/DDBJ whole genome shotgun (WGS) entry which is preliminary data.</text>
</comment>
<evidence type="ECO:0008006" key="4">
    <source>
        <dbReference type="Google" id="ProtNLM"/>
    </source>
</evidence>
<dbReference type="InterPro" id="IPR040256">
    <property type="entry name" value="At4g02000-like"/>
</dbReference>
<protein>
    <recommendedName>
        <fullName evidence="4">Zinc knuckle (CCHC-type) family protein</fullName>
    </recommendedName>
</protein>
<feature type="compositionally biased region" description="Low complexity" evidence="1">
    <location>
        <begin position="114"/>
        <end position="124"/>
    </location>
</feature>
<dbReference type="EMBL" id="JABWDY010017392">
    <property type="protein sequence ID" value="KAF5195387.1"/>
    <property type="molecule type" value="Genomic_DNA"/>
</dbReference>
<organism evidence="2 3">
    <name type="scientific">Thalictrum thalictroides</name>
    <name type="common">Rue-anemone</name>
    <name type="synonym">Anemone thalictroides</name>
    <dbReference type="NCBI Taxonomy" id="46969"/>
    <lineage>
        <taxon>Eukaryota</taxon>
        <taxon>Viridiplantae</taxon>
        <taxon>Streptophyta</taxon>
        <taxon>Embryophyta</taxon>
        <taxon>Tracheophyta</taxon>
        <taxon>Spermatophyta</taxon>
        <taxon>Magnoliopsida</taxon>
        <taxon>Ranunculales</taxon>
        <taxon>Ranunculaceae</taxon>
        <taxon>Thalictroideae</taxon>
        <taxon>Thalictrum</taxon>
    </lineage>
</organism>
<dbReference type="PANTHER" id="PTHR31286:SF180">
    <property type="entry name" value="OS10G0362600 PROTEIN"/>
    <property type="match status" value="1"/>
</dbReference>
<dbReference type="Proteomes" id="UP000554482">
    <property type="component" value="Unassembled WGS sequence"/>
</dbReference>
<feature type="compositionally biased region" description="Basic residues" evidence="1">
    <location>
        <begin position="73"/>
        <end position="82"/>
    </location>
</feature>